<organism evidence="3">
    <name type="scientific">Leptocylindrus danicus</name>
    <dbReference type="NCBI Taxonomy" id="163516"/>
    <lineage>
        <taxon>Eukaryota</taxon>
        <taxon>Sar</taxon>
        <taxon>Stramenopiles</taxon>
        <taxon>Ochrophyta</taxon>
        <taxon>Bacillariophyta</taxon>
        <taxon>Coscinodiscophyceae</taxon>
        <taxon>Chaetocerotophycidae</taxon>
        <taxon>Leptocylindrales</taxon>
        <taxon>Leptocylindraceae</taxon>
        <taxon>Leptocylindrus</taxon>
    </lineage>
</organism>
<proteinExistence type="predicted"/>
<accession>A0A7S2PLI5</accession>
<name>A0A7S2PLI5_9STRA</name>
<keyword evidence="2" id="KW-0732">Signal</keyword>
<sequence length="425" mass="45958">MTSMMTSSLNNPILLRLFAAILLQSTLHLNNNNMSANACSIAPPCDLQATQIHLTNITGIVHVDVNQYEACPWDWNSDDNNYDPIDSTTIEVEIETQTVRMEESSFVAQSLGKGEDDVPLGLELPAVDQMDIASSLRFQLNSEVVSIVFQGAKLEYTLTDLDAPESQEMYEGIIVFRSKLWDRVYFIYPTTSSSFQLASCQLQAPYNCDISTNSVANYDFFDIDKSALDRIQVWEHPPNMNLVALPLVCCICVDARYFTLDESGLSKQVEVLGNTINPIAVDSRVGMAYAVSGGNGQNITIVAEALNNVGNNKALQLSYADVFVDELQQQPSQPEPDLSASPSLAPVPAPVASEEAVTNAPVILGADNTNVPTTTATTTAIPTNSAPTKDETGGTDDTTSGVIAVGVGVSWRKVALSIISFLFLL</sequence>
<evidence type="ECO:0000256" key="1">
    <source>
        <dbReference type="SAM" id="MobiDB-lite"/>
    </source>
</evidence>
<feature type="compositionally biased region" description="Low complexity" evidence="1">
    <location>
        <begin position="368"/>
        <end position="387"/>
    </location>
</feature>
<feature type="region of interest" description="Disordered" evidence="1">
    <location>
        <begin position="328"/>
        <end position="351"/>
    </location>
</feature>
<evidence type="ECO:0000313" key="3">
    <source>
        <dbReference type="EMBL" id="CAD9604002.1"/>
    </source>
</evidence>
<feature type="signal peptide" evidence="2">
    <location>
        <begin position="1"/>
        <end position="28"/>
    </location>
</feature>
<protein>
    <submittedName>
        <fullName evidence="3">Uncharacterized protein</fullName>
    </submittedName>
</protein>
<dbReference type="AlphaFoldDB" id="A0A7S2PLI5"/>
<gene>
    <name evidence="3" type="ORF">LDAN0321_LOCUS17649</name>
</gene>
<reference evidence="3" key="1">
    <citation type="submission" date="2021-01" db="EMBL/GenBank/DDBJ databases">
        <authorList>
            <person name="Corre E."/>
            <person name="Pelletier E."/>
            <person name="Niang G."/>
            <person name="Scheremetjew M."/>
            <person name="Finn R."/>
            <person name="Kale V."/>
            <person name="Holt S."/>
            <person name="Cochrane G."/>
            <person name="Meng A."/>
            <person name="Brown T."/>
            <person name="Cohen L."/>
        </authorList>
    </citation>
    <scope>NUCLEOTIDE SEQUENCE</scope>
    <source>
        <strain evidence="3">B650</strain>
    </source>
</reference>
<feature type="chain" id="PRO_5031426408" evidence="2">
    <location>
        <begin position="29"/>
        <end position="425"/>
    </location>
</feature>
<feature type="region of interest" description="Disordered" evidence="1">
    <location>
        <begin position="363"/>
        <end position="397"/>
    </location>
</feature>
<evidence type="ECO:0000256" key="2">
    <source>
        <dbReference type="SAM" id="SignalP"/>
    </source>
</evidence>
<feature type="compositionally biased region" description="Low complexity" evidence="1">
    <location>
        <begin position="335"/>
        <end position="351"/>
    </location>
</feature>
<dbReference type="EMBL" id="HBGY01028553">
    <property type="protein sequence ID" value="CAD9604002.1"/>
    <property type="molecule type" value="Transcribed_RNA"/>
</dbReference>